<dbReference type="EMBL" id="JAIWYP010000009">
    <property type="protein sequence ID" value="KAH3773115.1"/>
    <property type="molecule type" value="Genomic_DNA"/>
</dbReference>
<gene>
    <name evidence="1" type="ORF">DPMN_174467</name>
</gene>
<organism evidence="1 2">
    <name type="scientific">Dreissena polymorpha</name>
    <name type="common">Zebra mussel</name>
    <name type="synonym">Mytilus polymorpha</name>
    <dbReference type="NCBI Taxonomy" id="45954"/>
    <lineage>
        <taxon>Eukaryota</taxon>
        <taxon>Metazoa</taxon>
        <taxon>Spiralia</taxon>
        <taxon>Lophotrochozoa</taxon>
        <taxon>Mollusca</taxon>
        <taxon>Bivalvia</taxon>
        <taxon>Autobranchia</taxon>
        <taxon>Heteroconchia</taxon>
        <taxon>Euheterodonta</taxon>
        <taxon>Imparidentia</taxon>
        <taxon>Neoheterodontei</taxon>
        <taxon>Myida</taxon>
        <taxon>Dreissenoidea</taxon>
        <taxon>Dreissenidae</taxon>
        <taxon>Dreissena</taxon>
    </lineage>
</organism>
<keyword evidence="2" id="KW-1185">Reference proteome</keyword>
<accession>A0A9D4E757</accession>
<reference evidence="1" key="2">
    <citation type="submission" date="2020-11" db="EMBL/GenBank/DDBJ databases">
        <authorList>
            <person name="McCartney M.A."/>
            <person name="Auch B."/>
            <person name="Kono T."/>
            <person name="Mallez S."/>
            <person name="Becker A."/>
            <person name="Gohl D.M."/>
            <person name="Silverstein K.A.T."/>
            <person name="Koren S."/>
            <person name="Bechman K.B."/>
            <person name="Herman A."/>
            <person name="Abrahante J.E."/>
            <person name="Garbe J."/>
        </authorList>
    </citation>
    <scope>NUCLEOTIDE SEQUENCE</scope>
    <source>
        <strain evidence="1">Duluth1</strain>
        <tissue evidence="1">Whole animal</tissue>
    </source>
</reference>
<evidence type="ECO:0000313" key="1">
    <source>
        <dbReference type="EMBL" id="KAH3773115.1"/>
    </source>
</evidence>
<dbReference type="AlphaFoldDB" id="A0A9D4E757"/>
<reference evidence="1" key="1">
    <citation type="journal article" date="2019" name="bioRxiv">
        <title>The Genome of the Zebra Mussel, Dreissena polymorpha: A Resource for Invasive Species Research.</title>
        <authorList>
            <person name="McCartney M.A."/>
            <person name="Auch B."/>
            <person name="Kono T."/>
            <person name="Mallez S."/>
            <person name="Zhang Y."/>
            <person name="Obille A."/>
            <person name="Becker A."/>
            <person name="Abrahante J.E."/>
            <person name="Garbe J."/>
            <person name="Badalamenti J.P."/>
            <person name="Herman A."/>
            <person name="Mangelson H."/>
            <person name="Liachko I."/>
            <person name="Sullivan S."/>
            <person name="Sone E.D."/>
            <person name="Koren S."/>
            <person name="Silverstein K.A.T."/>
            <person name="Beckman K.B."/>
            <person name="Gohl D.M."/>
        </authorList>
    </citation>
    <scope>NUCLEOTIDE SEQUENCE</scope>
    <source>
        <strain evidence="1">Duluth1</strain>
        <tissue evidence="1">Whole animal</tissue>
    </source>
</reference>
<comment type="caution">
    <text evidence="1">The sequence shown here is derived from an EMBL/GenBank/DDBJ whole genome shotgun (WGS) entry which is preliminary data.</text>
</comment>
<sequence>MPAKFGPDTAICLRLQLRQAALPELSANWFTSPAELTGHQKLCSMTDSEAALNTHPVVSRVSVSLLVRTPIHGIEHLGQTDTFRSLSETELEPRNHSMTDSEAALNTRQVVSRGSVSLQPFTVKLPAKFGPTLLSAFAFNPVRQVYSE</sequence>
<evidence type="ECO:0000313" key="2">
    <source>
        <dbReference type="Proteomes" id="UP000828390"/>
    </source>
</evidence>
<name>A0A9D4E757_DREPO</name>
<dbReference type="Proteomes" id="UP000828390">
    <property type="component" value="Unassembled WGS sequence"/>
</dbReference>
<protein>
    <submittedName>
        <fullName evidence="1">Uncharacterized protein</fullName>
    </submittedName>
</protein>
<proteinExistence type="predicted"/>